<evidence type="ECO:0000256" key="1">
    <source>
        <dbReference type="ARBA" id="ARBA00012513"/>
    </source>
</evidence>
<evidence type="ECO:0000313" key="12">
    <source>
        <dbReference type="Proteomes" id="UP000030755"/>
    </source>
</evidence>
<evidence type="ECO:0000259" key="10">
    <source>
        <dbReference type="PROSITE" id="PS50011"/>
    </source>
</evidence>
<name>A0A075AXB3_ROZAC</name>
<keyword evidence="6 8" id="KW-0067">ATP-binding</keyword>
<keyword evidence="2" id="KW-0723">Serine/threonine-protein kinase</keyword>
<feature type="region of interest" description="Disordered" evidence="9">
    <location>
        <begin position="114"/>
        <end position="140"/>
    </location>
</feature>
<evidence type="ECO:0000256" key="4">
    <source>
        <dbReference type="ARBA" id="ARBA00022741"/>
    </source>
</evidence>
<comment type="similarity">
    <text evidence="7">Belongs to the protein kinase superfamily. CMGC Ser/Thr protein kinase family.</text>
</comment>
<keyword evidence="3" id="KW-0808">Transferase</keyword>
<dbReference type="SUPFAM" id="SSF56112">
    <property type="entry name" value="Protein kinase-like (PK-like)"/>
    <property type="match status" value="1"/>
</dbReference>
<accession>A0A075AXB3</accession>
<dbReference type="InterPro" id="IPR050494">
    <property type="entry name" value="Ser_Thr_dual-spec_kinase"/>
</dbReference>
<dbReference type="Gene3D" id="1.10.510.10">
    <property type="entry name" value="Transferase(Phosphotransferase) domain 1"/>
    <property type="match status" value="1"/>
</dbReference>
<evidence type="ECO:0000256" key="6">
    <source>
        <dbReference type="ARBA" id="ARBA00022840"/>
    </source>
</evidence>
<dbReference type="GO" id="GO:0004674">
    <property type="term" value="F:protein serine/threonine kinase activity"/>
    <property type="evidence" value="ECO:0007669"/>
    <property type="project" value="UniProtKB-KW"/>
</dbReference>
<dbReference type="GO" id="GO:1905746">
    <property type="term" value="P:positive regulation of mRNA cis splicing, via spliceosome"/>
    <property type="evidence" value="ECO:0007669"/>
    <property type="project" value="EnsemblFungi"/>
</dbReference>
<feature type="domain" description="Protein kinase" evidence="10">
    <location>
        <begin position="189"/>
        <end position="507"/>
    </location>
</feature>
<feature type="compositionally biased region" description="Acidic residues" evidence="9">
    <location>
        <begin position="131"/>
        <end position="140"/>
    </location>
</feature>
<dbReference type="EMBL" id="KE560917">
    <property type="protein sequence ID" value="EPZ34784.1"/>
    <property type="molecule type" value="Genomic_DNA"/>
</dbReference>
<evidence type="ECO:0000256" key="7">
    <source>
        <dbReference type="ARBA" id="ARBA00023596"/>
    </source>
</evidence>
<gene>
    <name evidence="11" type="ORF">O9G_004496</name>
</gene>
<organism evidence="11 12">
    <name type="scientific">Rozella allomycis (strain CSF55)</name>
    <dbReference type="NCBI Taxonomy" id="988480"/>
    <lineage>
        <taxon>Eukaryota</taxon>
        <taxon>Fungi</taxon>
        <taxon>Fungi incertae sedis</taxon>
        <taxon>Cryptomycota</taxon>
        <taxon>Cryptomycota incertae sedis</taxon>
        <taxon>Rozella</taxon>
    </lineage>
</organism>
<dbReference type="HOGENOM" id="CLU_000288_5_5_1"/>
<dbReference type="Pfam" id="PF00069">
    <property type="entry name" value="Pkinase"/>
    <property type="match status" value="1"/>
</dbReference>
<evidence type="ECO:0000256" key="8">
    <source>
        <dbReference type="PROSITE-ProRule" id="PRU10141"/>
    </source>
</evidence>
<dbReference type="GO" id="GO:0045292">
    <property type="term" value="P:mRNA cis splicing, via spliceosome"/>
    <property type="evidence" value="ECO:0007669"/>
    <property type="project" value="EnsemblFungi"/>
</dbReference>
<evidence type="ECO:0000256" key="9">
    <source>
        <dbReference type="SAM" id="MobiDB-lite"/>
    </source>
</evidence>
<dbReference type="InterPro" id="IPR008271">
    <property type="entry name" value="Ser/Thr_kinase_AS"/>
</dbReference>
<dbReference type="STRING" id="988480.A0A075AXB3"/>
<evidence type="ECO:0000313" key="11">
    <source>
        <dbReference type="EMBL" id="EPZ34784.1"/>
    </source>
</evidence>
<protein>
    <recommendedName>
        <fullName evidence="1">non-specific serine/threonine protein kinase</fullName>
        <ecNumber evidence="1">2.7.11.1</ecNumber>
    </recommendedName>
</protein>
<dbReference type="Proteomes" id="UP000030755">
    <property type="component" value="Unassembled WGS sequence"/>
</dbReference>
<dbReference type="PROSITE" id="PS50011">
    <property type="entry name" value="PROTEIN_KINASE_DOM"/>
    <property type="match status" value="1"/>
</dbReference>
<dbReference type="SMART" id="SM00220">
    <property type="entry name" value="S_TKc"/>
    <property type="match status" value="1"/>
</dbReference>
<feature type="region of interest" description="Disordered" evidence="9">
    <location>
        <begin position="1"/>
        <end position="52"/>
    </location>
</feature>
<evidence type="ECO:0000256" key="3">
    <source>
        <dbReference type="ARBA" id="ARBA00022679"/>
    </source>
</evidence>
<proteinExistence type="inferred from homology"/>
<dbReference type="Gene3D" id="3.30.200.20">
    <property type="entry name" value="Phosphorylase Kinase, domain 1"/>
    <property type="match status" value="1"/>
</dbReference>
<evidence type="ECO:0000256" key="2">
    <source>
        <dbReference type="ARBA" id="ARBA00022527"/>
    </source>
</evidence>
<dbReference type="PANTHER" id="PTHR24058:SF103">
    <property type="entry name" value="SERINE_THREONINE-PROTEIN KINASE PRP4 HOMOLOG"/>
    <property type="match status" value="1"/>
</dbReference>
<keyword evidence="12" id="KW-1185">Reference proteome</keyword>
<keyword evidence="5 11" id="KW-0418">Kinase</keyword>
<feature type="binding site" evidence="8">
    <location>
        <position position="218"/>
    </location>
    <ligand>
        <name>ATP</name>
        <dbReference type="ChEBI" id="CHEBI:30616"/>
    </ligand>
</feature>
<dbReference type="PROSITE" id="PS00107">
    <property type="entry name" value="PROTEIN_KINASE_ATP"/>
    <property type="match status" value="1"/>
</dbReference>
<dbReference type="PROSITE" id="PS00108">
    <property type="entry name" value="PROTEIN_KINASE_ST"/>
    <property type="match status" value="1"/>
</dbReference>
<dbReference type="FunFam" id="1.10.510.10:FF:000078">
    <property type="entry name" value="Serine/threonine-protein kinase PRP4 homolog"/>
    <property type="match status" value="1"/>
</dbReference>
<dbReference type="InterPro" id="IPR017441">
    <property type="entry name" value="Protein_kinase_ATP_BS"/>
</dbReference>
<dbReference type="EC" id="2.7.11.1" evidence="1"/>
<dbReference type="InterPro" id="IPR000719">
    <property type="entry name" value="Prot_kinase_dom"/>
</dbReference>
<evidence type="ECO:0000256" key="5">
    <source>
        <dbReference type="ARBA" id="ARBA00022777"/>
    </source>
</evidence>
<keyword evidence="4 8" id="KW-0547">Nucleotide-binding</keyword>
<sequence>MEPGEIPDTNSGRQQKKDYHRKRKSFSSPTRLNKRLKEESVESVEDNFATKENQKLEFLKEEIEEFFDQQNALNEEAEIEKRRKERMEILKKHKQDNNEVEAVSDVQKIKSLNDDNGYDLLPSKEPIVPQVDDEDSDEDGDDMFSENFKIEENVKITADGREKTTLVENYDDHEGYYKTIMGEMMDERYLITSHLGRGVFSSVIKATDTKTKQNVAIKVLRNNETMYKAGLKELKFLKSLMEKDPTKTKFVVSFLGHFEHRNHLCLVFEHLSMNLREVLKTFGRNNGLHLNAVKVYAHQLFLALSLLKKCDIIHADIKPDNMLVNEQKNILKLADFGSAGNLVEVEITPYVVSRFYRAPEIILGLPYNYAIDVWSVGCTLYELYTGRILFTGSNNNQMLKQIMQTKGKFPLKMLKKGMYAHHHFDESDNFTFLSQEYDKIMQQEVTKRIKFYKPVCDIKGNLSQLDVFHDEKNRLLLFQFIDFLEKCLNLNPEKRISPEEALIHPFITM</sequence>
<dbReference type="InterPro" id="IPR011009">
    <property type="entry name" value="Kinase-like_dom_sf"/>
</dbReference>
<dbReference type="GO" id="GO:0005524">
    <property type="term" value="F:ATP binding"/>
    <property type="evidence" value="ECO:0007669"/>
    <property type="project" value="UniProtKB-UniRule"/>
</dbReference>
<reference evidence="11 12" key="1">
    <citation type="journal article" date="2013" name="Curr. Biol.">
        <title>Shared signatures of parasitism and phylogenomics unite Cryptomycota and microsporidia.</title>
        <authorList>
            <person name="James T.Y."/>
            <person name="Pelin A."/>
            <person name="Bonen L."/>
            <person name="Ahrendt S."/>
            <person name="Sain D."/>
            <person name="Corradi N."/>
            <person name="Stajich J.E."/>
        </authorList>
    </citation>
    <scope>NUCLEOTIDE SEQUENCE [LARGE SCALE GENOMIC DNA]</scope>
    <source>
        <strain evidence="11 12">CSF55</strain>
    </source>
</reference>
<dbReference type="OrthoDB" id="9332038at2759"/>
<dbReference type="AlphaFoldDB" id="A0A075AXB3"/>
<dbReference type="PANTHER" id="PTHR24058">
    <property type="entry name" value="DUAL SPECIFICITY PROTEIN KINASE"/>
    <property type="match status" value="1"/>
</dbReference>